<gene>
    <name evidence="2" type="ORF">D9613_008601</name>
</gene>
<reference evidence="2 3" key="1">
    <citation type="submission" date="2019-12" db="EMBL/GenBank/DDBJ databases">
        <authorList>
            <person name="Floudas D."/>
            <person name="Bentzer J."/>
            <person name="Ahren D."/>
            <person name="Johansson T."/>
            <person name="Persson P."/>
            <person name="Tunlid A."/>
        </authorList>
    </citation>
    <scope>NUCLEOTIDE SEQUENCE [LARGE SCALE GENOMIC DNA]</scope>
    <source>
        <strain evidence="2 3">CBS 102.39</strain>
    </source>
</reference>
<name>A0A8H4QTQ6_9AGAR</name>
<evidence type="ECO:0000313" key="3">
    <source>
        <dbReference type="Proteomes" id="UP000521872"/>
    </source>
</evidence>
<dbReference type="EMBL" id="JAACJL010000031">
    <property type="protein sequence ID" value="KAF4616698.1"/>
    <property type="molecule type" value="Genomic_DNA"/>
</dbReference>
<dbReference type="OrthoDB" id="3059006at2759"/>
<evidence type="ECO:0000256" key="1">
    <source>
        <dbReference type="SAM" id="SignalP"/>
    </source>
</evidence>
<evidence type="ECO:0000313" key="2">
    <source>
        <dbReference type="EMBL" id="KAF4616698.1"/>
    </source>
</evidence>
<sequence length="104" mass="11599">MRFFAAPLIVLAAVASSVLAQAAGNEFVDDVLARDDSFAGEKITAREFSDIHSRHADEIFEAKRDLERLERRSRSVCYAGCNVFTGHNKVACWRKCDAIWGSHP</sequence>
<keyword evidence="1" id="KW-0732">Signal</keyword>
<feature type="chain" id="PRO_5034038616" evidence="1">
    <location>
        <begin position="21"/>
        <end position="104"/>
    </location>
</feature>
<dbReference type="Proteomes" id="UP000521872">
    <property type="component" value="Unassembled WGS sequence"/>
</dbReference>
<organism evidence="2 3">
    <name type="scientific">Agrocybe pediades</name>
    <dbReference type="NCBI Taxonomy" id="84607"/>
    <lineage>
        <taxon>Eukaryota</taxon>
        <taxon>Fungi</taxon>
        <taxon>Dikarya</taxon>
        <taxon>Basidiomycota</taxon>
        <taxon>Agaricomycotina</taxon>
        <taxon>Agaricomycetes</taxon>
        <taxon>Agaricomycetidae</taxon>
        <taxon>Agaricales</taxon>
        <taxon>Agaricineae</taxon>
        <taxon>Strophariaceae</taxon>
        <taxon>Agrocybe</taxon>
    </lineage>
</organism>
<comment type="caution">
    <text evidence="2">The sequence shown here is derived from an EMBL/GenBank/DDBJ whole genome shotgun (WGS) entry which is preliminary data.</text>
</comment>
<proteinExistence type="predicted"/>
<protein>
    <submittedName>
        <fullName evidence="2">Uncharacterized protein</fullName>
    </submittedName>
</protein>
<dbReference type="AlphaFoldDB" id="A0A8H4QTQ6"/>
<feature type="signal peptide" evidence="1">
    <location>
        <begin position="1"/>
        <end position="20"/>
    </location>
</feature>
<keyword evidence="3" id="KW-1185">Reference proteome</keyword>
<accession>A0A8H4QTQ6</accession>